<reference evidence="5 6" key="1">
    <citation type="submission" date="2016-03" db="EMBL/GenBank/DDBJ databases">
        <title>Whole genome sequencing of Grifola frondosa 9006-11.</title>
        <authorList>
            <person name="Min B."/>
            <person name="Park H."/>
            <person name="Kim J.-G."/>
            <person name="Cho H."/>
            <person name="Oh Y.-L."/>
            <person name="Kong W.-S."/>
            <person name="Choi I.-G."/>
        </authorList>
    </citation>
    <scope>NUCLEOTIDE SEQUENCE [LARGE SCALE GENOMIC DNA]</scope>
    <source>
        <strain evidence="5 6">9006-11</strain>
    </source>
</reference>
<dbReference type="GO" id="GO:0003729">
    <property type="term" value="F:mRNA binding"/>
    <property type="evidence" value="ECO:0007669"/>
    <property type="project" value="TreeGrafter"/>
</dbReference>
<dbReference type="InterPro" id="IPR012677">
    <property type="entry name" value="Nucleotide-bd_a/b_plait_sf"/>
</dbReference>
<feature type="region of interest" description="Disordered" evidence="3">
    <location>
        <begin position="175"/>
        <end position="242"/>
    </location>
</feature>
<dbReference type="InterPro" id="IPR035979">
    <property type="entry name" value="RBD_domain_sf"/>
</dbReference>
<dbReference type="OrthoDB" id="346839at2759"/>
<organism evidence="5 6">
    <name type="scientific">Grifola frondosa</name>
    <name type="common">Maitake</name>
    <name type="synonym">Polyporus frondosus</name>
    <dbReference type="NCBI Taxonomy" id="5627"/>
    <lineage>
        <taxon>Eukaryota</taxon>
        <taxon>Fungi</taxon>
        <taxon>Dikarya</taxon>
        <taxon>Basidiomycota</taxon>
        <taxon>Agaricomycotina</taxon>
        <taxon>Agaricomycetes</taxon>
        <taxon>Polyporales</taxon>
        <taxon>Grifolaceae</taxon>
        <taxon>Grifola</taxon>
    </lineage>
</organism>
<dbReference type="AlphaFoldDB" id="A0A1C7LSY1"/>
<dbReference type="PROSITE" id="PS50102">
    <property type="entry name" value="RRM"/>
    <property type="match status" value="1"/>
</dbReference>
<dbReference type="Proteomes" id="UP000092993">
    <property type="component" value="Unassembled WGS sequence"/>
</dbReference>
<dbReference type="Gene3D" id="3.30.70.330">
    <property type="match status" value="1"/>
</dbReference>
<evidence type="ECO:0000256" key="2">
    <source>
        <dbReference type="PROSITE-ProRule" id="PRU00176"/>
    </source>
</evidence>
<dbReference type="Pfam" id="PF13865">
    <property type="entry name" value="FoP_duplication"/>
    <property type="match status" value="1"/>
</dbReference>
<evidence type="ECO:0000256" key="3">
    <source>
        <dbReference type="SAM" id="MobiDB-lite"/>
    </source>
</evidence>
<feature type="domain" description="RRM" evidence="4">
    <location>
        <begin position="33"/>
        <end position="101"/>
    </location>
</feature>
<dbReference type="PANTHER" id="PTHR19965">
    <property type="entry name" value="RNA AND EXPORT FACTOR BINDING PROTEIN"/>
    <property type="match status" value="1"/>
</dbReference>
<gene>
    <name evidence="5" type="primary">mlo3_0</name>
    <name evidence="5" type="ORF">A0H81_12319</name>
</gene>
<keyword evidence="1 2" id="KW-0694">RNA-binding</keyword>
<comment type="caution">
    <text evidence="5">The sequence shown here is derived from an EMBL/GenBank/DDBJ whole genome shotgun (WGS) entry which is preliminary data.</text>
</comment>
<dbReference type="SMART" id="SM01218">
    <property type="entry name" value="FoP_duplication"/>
    <property type="match status" value="1"/>
</dbReference>
<dbReference type="InterPro" id="IPR025715">
    <property type="entry name" value="FoP_C"/>
</dbReference>
<evidence type="ECO:0000259" key="4">
    <source>
        <dbReference type="PROSITE" id="PS50102"/>
    </source>
</evidence>
<name>A0A1C7LSY1_GRIFR</name>
<dbReference type="InterPro" id="IPR000504">
    <property type="entry name" value="RRM_dom"/>
</dbReference>
<accession>A0A1C7LSY1</accession>
<dbReference type="SMART" id="SM00360">
    <property type="entry name" value="RRM"/>
    <property type="match status" value="1"/>
</dbReference>
<dbReference type="GO" id="GO:0005634">
    <property type="term" value="C:nucleus"/>
    <property type="evidence" value="ECO:0007669"/>
    <property type="project" value="TreeGrafter"/>
</dbReference>
<evidence type="ECO:0000313" key="6">
    <source>
        <dbReference type="Proteomes" id="UP000092993"/>
    </source>
</evidence>
<dbReference type="InterPro" id="IPR051229">
    <property type="entry name" value="ALYREF_mRNA_export"/>
</dbReference>
<evidence type="ECO:0000256" key="1">
    <source>
        <dbReference type="ARBA" id="ARBA00022884"/>
    </source>
</evidence>
<dbReference type="STRING" id="5627.A0A1C7LSY1"/>
<sequence length="242" mass="25668">MDKSLDDIIASRPRGIRRTNTVPIAATAQQPADKIIVSNLPPDVNELQVKELFHTTVGPLKDVTLHYDSQGRSKGVAAVHFQRRGDGTKAFQQYNNRLIDGTLSTYCVEAFSATAASQGSPPLGWLSRAWLVVGRGDGNVLSLHVSSFPAAESLATERPMKIEIIVDPSRPVPPASLASRVAPAPSVPVETAPRTGGGRPRRGRGGGGVRGRKSNERPNKSAADLDAEMEDYSASNAPAAAT</sequence>
<dbReference type="PANTHER" id="PTHR19965:SF35">
    <property type="entry name" value="RNA ANNEALING PROTEIN YRA1"/>
    <property type="match status" value="1"/>
</dbReference>
<dbReference type="SUPFAM" id="SSF54928">
    <property type="entry name" value="RNA-binding domain, RBD"/>
    <property type="match status" value="1"/>
</dbReference>
<evidence type="ECO:0000313" key="5">
    <source>
        <dbReference type="EMBL" id="OBZ67955.1"/>
    </source>
</evidence>
<dbReference type="Pfam" id="PF00076">
    <property type="entry name" value="RRM_1"/>
    <property type="match status" value="1"/>
</dbReference>
<keyword evidence="6" id="KW-1185">Reference proteome</keyword>
<dbReference type="EMBL" id="LUGG01000023">
    <property type="protein sequence ID" value="OBZ67955.1"/>
    <property type="molecule type" value="Genomic_DNA"/>
</dbReference>
<proteinExistence type="predicted"/>
<protein>
    <submittedName>
        <fullName evidence="5">mRNA export protein mlo3</fullName>
    </submittedName>
</protein>